<keyword evidence="9" id="KW-0137">Centromere</keyword>
<keyword evidence="6" id="KW-0995">Kinetochore</keyword>
<name>W9YB14_9EURO</name>
<dbReference type="GO" id="GO:0000070">
    <property type="term" value="P:mitotic sister chromatid segregation"/>
    <property type="evidence" value="ECO:0007669"/>
    <property type="project" value="TreeGrafter"/>
</dbReference>
<evidence type="ECO:0000256" key="7">
    <source>
        <dbReference type="ARBA" id="ARBA00023054"/>
    </source>
</evidence>
<dbReference type="Pfam" id="PF05859">
    <property type="entry name" value="Mis12"/>
    <property type="match status" value="1"/>
</dbReference>
<organism evidence="10 11">
    <name type="scientific">Capronia epimyces CBS 606.96</name>
    <dbReference type="NCBI Taxonomy" id="1182542"/>
    <lineage>
        <taxon>Eukaryota</taxon>
        <taxon>Fungi</taxon>
        <taxon>Dikarya</taxon>
        <taxon>Ascomycota</taxon>
        <taxon>Pezizomycotina</taxon>
        <taxon>Eurotiomycetes</taxon>
        <taxon>Chaetothyriomycetidae</taxon>
        <taxon>Chaetothyriales</taxon>
        <taxon>Herpotrichiellaceae</taxon>
        <taxon>Capronia</taxon>
    </lineage>
</organism>
<proteinExistence type="inferred from homology"/>
<dbReference type="GeneID" id="19167244"/>
<comment type="caution">
    <text evidence="10">The sequence shown here is derived from an EMBL/GenBank/DDBJ whole genome shotgun (WGS) entry which is preliminary data.</text>
</comment>
<evidence type="ECO:0000256" key="4">
    <source>
        <dbReference type="ARBA" id="ARBA00022618"/>
    </source>
</evidence>
<accession>W9YB14</accession>
<evidence type="ECO:0000256" key="3">
    <source>
        <dbReference type="ARBA" id="ARBA00022454"/>
    </source>
</evidence>
<sequence length="309" mass="33619">MADTSQAATSLLTEHLQYTPLSLIDDIINSVNNFVYQGVGSLETGLLSTPPEKLGFKAVGGGDGDGPEFPDAKQEIEEGLHKLETLLNSTVDKNFDKLEIYVLRNVLSVPADLVNWVRLSHYENISYPPSENAPTAESVQLLRRKLAASRAVSRALLEEQTCNETLLRQLRAIVGQGDHGTGNSTSGDLSFLANSTSMHALEGTPNSDQQSLTINTNFAVSQLPALRALLADLRPKLAVLKNSNTGLAIESAKDELREERRGYIEQQTQSLLKRNGESMAEHAAVVPGRRVDAEEVQAMEKLASLFDPV</sequence>
<dbReference type="InterPro" id="IPR008685">
    <property type="entry name" value="Centromere_Mis12"/>
</dbReference>
<dbReference type="HOGENOM" id="CLU_046437_1_0_1"/>
<keyword evidence="7" id="KW-0175">Coiled coil</keyword>
<dbReference type="RefSeq" id="XP_007731444.1">
    <property type="nucleotide sequence ID" value="XM_007733254.1"/>
</dbReference>
<evidence type="ECO:0000256" key="2">
    <source>
        <dbReference type="ARBA" id="ARBA00008643"/>
    </source>
</evidence>
<evidence type="ECO:0000256" key="9">
    <source>
        <dbReference type="ARBA" id="ARBA00023328"/>
    </source>
</evidence>
<evidence type="ECO:0000256" key="6">
    <source>
        <dbReference type="ARBA" id="ARBA00022838"/>
    </source>
</evidence>
<keyword evidence="5" id="KW-0498">Mitosis</keyword>
<gene>
    <name evidence="10" type="ORF">A1O3_03115</name>
</gene>
<dbReference type="GO" id="GO:0051382">
    <property type="term" value="P:kinetochore assembly"/>
    <property type="evidence" value="ECO:0007669"/>
    <property type="project" value="TreeGrafter"/>
</dbReference>
<evidence type="ECO:0000256" key="5">
    <source>
        <dbReference type="ARBA" id="ARBA00022776"/>
    </source>
</evidence>
<dbReference type="GO" id="GO:0000444">
    <property type="term" value="C:MIS12/MIND type complex"/>
    <property type="evidence" value="ECO:0007669"/>
    <property type="project" value="TreeGrafter"/>
</dbReference>
<keyword evidence="11" id="KW-1185">Reference proteome</keyword>
<evidence type="ECO:0000256" key="8">
    <source>
        <dbReference type="ARBA" id="ARBA00023306"/>
    </source>
</evidence>
<dbReference type="GO" id="GO:0051301">
    <property type="term" value="P:cell division"/>
    <property type="evidence" value="ECO:0007669"/>
    <property type="project" value="UniProtKB-KW"/>
</dbReference>
<evidence type="ECO:0000313" key="11">
    <source>
        <dbReference type="Proteomes" id="UP000019478"/>
    </source>
</evidence>
<evidence type="ECO:0000313" key="10">
    <source>
        <dbReference type="EMBL" id="EXJ90047.1"/>
    </source>
</evidence>
<dbReference type="PANTHER" id="PTHR14527">
    <property type="entry name" value="PROTEIN MIS12 HOMOLOG"/>
    <property type="match status" value="1"/>
</dbReference>
<keyword evidence="8" id="KW-0131">Cell cycle</keyword>
<dbReference type="EMBL" id="AMGY01000002">
    <property type="protein sequence ID" value="EXJ90047.1"/>
    <property type="molecule type" value="Genomic_DNA"/>
</dbReference>
<dbReference type="eggNOG" id="ENOG502S72R">
    <property type="taxonomic scope" value="Eukaryota"/>
</dbReference>
<protein>
    <submittedName>
        <fullName evidence="10">Uncharacterized protein</fullName>
    </submittedName>
</protein>
<reference evidence="10 11" key="1">
    <citation type="submission" date="2013-03" db="EMBL/GenBank/DDBJ databases">
        <title>The Genome Sequence of Capronia epimyces CBS 606.96.</title>
        <authorList>
            <consortium name="The Broad Institute Genomics Platform"/>
            <person name="Cuomo C."/>
            <person name="de Hoog S."/>
            <person name="Gorbushina A."/>
            <person name="Walker B."/>
            <person name="Young S.K."/>
            <person name="Zeng Q."/>
            <person name="Gargeya S."/>
            <person name="Fitzgerald M."/>
            <person name="Haas B."/>
            <person name="Abouelleil A."/>
            <person name="Allen A.W."/>
            <person name="Alvarado L."/>
            <person name="Arachchi H.M."/>
            <person name="Berlin A.M."/>
            <person name="Chapman S.B."/>
            <person name="Gainer-Dewar J."/>
            <person name="Goldberg J."/>
            <person name="Griggs A."/>
            <person name="Gujja S."/>
            <person name="Hansen M."/>
            <person name="Howarth C."/>
            <person name="Imamovic A."/>
            <person name="Ireland A."/>
            <person name="Larimer J."/>
            <person name="McCowan C."/>
            <person name="Murphy C."/>
            <person name="Pearson M."/>
            <person name="Poon T.W."/>
            <person name="Priest M."/>
            <person name="Roberts A."/>
            <person name="Saif S."/>
            <person name="Shea T."/>
            <person name="Sisk P."/>
            <person name="Sykes S."/>
            <person name="Wortman J."/>
            <person name="Nusbaum C."/>
            <person name="Birren B."/>
        </authorList>
    </citation>
    <scope>NUCLEOTIDE SEQUENCE [LARGE SCALE GENOMIC DNA]</scope>
    <source>
        <strain evidence="10 11">CBS 606.96</strain>
    </source>
</reference>
<keyword evidence="3" id="KW-0158">Chromosome</keyword>
<dbReference type="OrthoDB" id="1884855at2759"/>
<comment type="similarity">
    <text evidence="2">Belongs to the mis12 family.</text>
</comment>
<comment type="subcellular location">
    <subcellularLocation>
        <location evidence="1">Chromosome</location>
        <location evidence="1">Centromere</location>
        <location evidence="1">Kinetochore</location>
    </subcellularLocation>
</comment>
<dbReference type="Proteomes" id="UP000019478">
    <property type="component" value="Unassembled WGS sequence"/>
</dbReference>
<keyword evidence="4" id="KW-0132">Cell division</keyword>
<dbReference type="PANTHER" id="PTHR14527:SF2">
    <property type="entry name" value="PROTEIN MIS12 HOMOLOG"/>
    <property type="match status" value="1"/>
</dbReference>
<dbReference type="AlphaFoldDB" id="W9YB14"/>
<dbReference type="GO" id="GO:0005634">
    <property type="term" value="C:nucleus"/>
    <property type="evidence" value="ECO:0007669"/>
    <property type="project" value="InterPro"/>
</dbReference>
<evidence type="ECO:0000256" key="1">
    <source>
        <dbReference type="ARBA" id="ARBA00004629"/>
    </source>
</evidence>